<sequence length="294" mass="32722">MDQRELDSRIKALQKAIAEKEPASNVITIMETLKNNVNPTEELLRATKAGMVVAKQRANPNKDIARLASEIVAKWKKTVEAEKQKKLKMSASSPPKTAAVSSAAPPAEAKGFTGDSSKRRWETDKVDTKRTGIPSRDACIGLIYNGLCFMSEEPSSNIIIKAIEVEQAAFDAFKGDNSEYRSKLRSLFQNLKNVSNRELGTRVLSGEITAARFVLMTHDELKSAERRREDEKLHLENMKKAQVPMAEKSISDALKCGRCGQKKVSYSQAQTRSADEPMTTFCECTVCGNRWKFS</sequence>
<name>A0A2T3AR35_AMORE</name>
<dbReference type="FunFam" id="1.10.472.30:FF:000003">
    <property type="entry name" value="Transcription elongation factor S-II"/>
    <property type="match status" value="1"/>
</dbReference>
<keyword evidence="5 13" id="KW-0862">Zinc</keyword>
<dbReference type="PIRSF" id="PIRSF006704">
    <property type="entry name" value="TF_IIS"/>
    <property type="match status" value="1"/>
</dbReference>
<evidence type="ECO:0000256" key="2">
    <source>
        <dbReference type="ARBA" id="ARBA00009647"/>
    </source>
</evidence>
<evidence type="ECO:0000256" key="4">
    <source>
        <dbReference type="ARBA" id="ARBA00022771"/>
    </source>
</evidence>
<evidence type="ECO:0000313" key="18">
    <source>
        <dbReference type="EMBL" id="PSS08731.1"/>
    </source>
</evidence>
<dbReference type="PANTHER" id="PTHR11477">
    <property type="entry name" value="TRANSCRIPTION FACTOR S-II ZINC FINGER DOMAIN-CONTAINING PROTEIN"/>
    <property type="match status" value="1"/>
</dbReference>
<dbReference type="PROSITE" id="PS00466">
    <property type="entry name" value="ZF_TFIIS_1"/>
    <property type="match status" value="1"/>
</dbReference>
<dbReference type="SUPFAM" id="SSF47676">
    <property type="entry name" value="Conserved domain common to transcription factors TFIIS, elongin A, CRSP70"/>
    <property type="match status" value="1"/>
</dbReference>
<dbReference type="STRING" id="857342.A0A2T3AR35"/>
<dbReference type="EMBL" id="KZ679018">
    <property type="protein sequence ID" value="PSS08731.1"/>
    <property type="molecule type" value="Genomic_DNA"/>
</dbReference>
<feature type="compositionally biased region" description="Basic and acidic residues" evidence="14">
    <location>
        <begin position="116"/>
        <end position="129"/>
    </location>
</feature>
<keyword evidence="4 11" id="KW-0863">Zinc-finger</keyword>
<evidence type="ECO:0000256" key="7">
    <source>
        <dbReference type="ARBA" id="ARBA00023125"/>
    </source>
</evidence>
<evidence type="ECO:0000256" key="8">
    <source>
        <dbReference type="ARBA" id="ARBA00023163"/>
    </source>
</evidence>
<dbReference type="GO" id="GO:0006368">
    <property type="term" value="P:transcription elongation by RNA polymerase II"/>
    <property type="evidence" value="ECO:0007669"/>
    <property type="project" value="InterPro"/>
</dbReference>
<dbReference type="Pfam" id="PF08711">
    <property type="entry name" value="Med26"/>
    <property type="match status" value="1"/>
</dbReference>
<organism evidence="18 19">
    <name type="scientific">Amorphotheca resinae ATCC 22711</name>
    <dbReference type="NCBI Taxonomy" id="857342"/>
    <lineage>
        <taxon>Eukaryota</taxon>
        <taxon>Fungi</taxon>
        <taxon>Dikarya</taxon>
        <taxon>Ascomycota</taxon>
        <taxon>Pezizomycotina</taxon>
        <taxon>Leotiomycetes</taxon>
        <taxon>Helotiales</taxon>
        <taxon>Amorphothecaceae</taxon>
        <taxon>Amorphotheca</taxon>
    </lineage>
</organism>
<dbReference type="InterPro" id="IPR003618">
    <property type="entry name" value="TFIIS_cen_dom"/>
</dbReference>
<feature type="compositionally biased region" description="Low complexity" evidence="14">
    <location>
        <begin position="90"/>
        <end position="109"/>
    </location>
</feature>
<dbReference type="AlphaFoldDB" id="A0A2T3AR35"/>
<dbReference type="Pfam" id="PF01096">
    <property type="entry name" value="Zn_ribbon_TFIIS"/>
    <property type="match status" value="1"/>
</dbReference>
<gene>
    <name evidence="18" type="ORF">M430DRAFT_147636</name>
</gene>
<evidence type="ECO:0000256" key="6">
    <source>
        <dbReference type="ARBA" id="ARBA00023015"/>
    </source>
</evidence>
<dbReference type="GO" id="GO:0005634">
    <property type="term" value="C:nucleus"/>
    <property type="evidence" value="ECO:0007669"/>
    <property type="project" value="UniProtKB-SubCell"/>
</dbReference>
<dbReference type="GeneID" id="36571160"/>
<dbReference type="InterPro" id="IPR003617">
    <property type="entry name" value="TFIIS/CRSP70_N_sub"/>
</dbReference>
<dbReference type="NCBIfam" id="TIGR01385">
    <property type="entry name" value="TFSII"/>
    <property type="match status" value="1"/>
</dbReference>
<evidence type="ECO:0000256" key="11">
    <source>
        <dbReference type="PROSITE-ProRule" id="PRU00472"/>
    </source>
</evidence>
<dbReference type="OrthoDB" id="44867at2759"/>
<keyword evidence="6 13" id="KW-0805">Transcription regulation</keyword>
<dbReference type="GO" id="GO:0000977">
    <property type="term" value="F:RNA polymerase II transcription regulatory region sequence-specific DNA binding"/>
    <property type="evidence" value="ECO:0007669"/>
    <property type="project" value="TreeGrafter"/>
</dbReference>
<comment type="function">
    <text evidence="10">Necessary for efficient RNA polymerase II transcription elongation past template-encoded arresting sites. The arresting sites in DNA have the property of trapping a certain fraction of elongating RNA polymerases that pass through, resulting in locked ternary complexes. Cleavage of the nascent transcript by S-II allows the resumption of elongation from the new 3'-terminus.</text>
</comment>
<dbReference type="InterPro" id="IPR036575">
    <property type="entry name" value="TFIIS_cen_dom_sf"/>
</dbReference>
<dbReference type="InterPro" id="IPR035441">
    <property type="entry name" value="TFIIS/LEDGF_dom_sf"/>
</dbReference>
<dbReference type="InterPro" id="IPR017923">
    <property type="entry name" value="TFIIS_N"/>
</dbReference>
<feature type="domain" description="TFIIS-type" evidence="15">
    <location>
        <begin position="252"/>
        <end position="292"/>
    </location>
</feature>
<dbReference type="GO" id="GO:0008270">
    <property type="term" value="F:zinc ion binding"/>
    <property type="evidence" value="ECO:0007669"/>
    <property type="project" value="UniProtKB-UniRule"/>
</dbReference>
<evidence type="ECO:0000256" key="10">
    <source>
        <dbReference type="ARBA" id="ARBA00025408"/>
    </source>
</evidence>
<dbReference type="SMART" id="SM00510">
    <property type="entry name" value="TFS2M"/>
    <property type="match status" value="1"/>
</dbReference>
<dbReference type="FunFam" id="2.20.25.10:FF:000001">
    <property type="entry name" value="Probable Transcription elongation factor S-II"/>
    <property type="match status" value="1"/>
</dbReference>
<evidence type="ECO:0000256" key="14">
    <source>
        <dbReference type="SAM" id="MobiDB-lite"/>
    </source>
</evidence>
<keyword evidence="9 12" id="KW-0539">Nucleus</keyword>
<dbReference type="InterPro" id="IPR001222">
    <property type="entry name" value="Znf_TFIIS"/>
</dbReference>
<dbReference type="InterPro" id="IPR006289">
    <property type="entry name" value="TFSII"/>
</dbReference>
<dbReference type="PROSITE" id="PS51321">
    <property type="entry name" value="TFIIS_CENTRAL"/>
    <property type="match status" value="1"/>
</dbReference>
<dbReference type="SUPFAM" id="SSF57783">
    <property type="entry name" value="Zinc beta-ribbon"/>
    <property type="match status" value="1"/>
</dbReference>
<accession>A0A2T3AR35</accession>
<evidence type="ECO:0000313" key="19">
    <source>
        <dbReference type="Proteomes" id="UP000241818"/>
    </source>
</evidence>
<dbReference type="FunCoup" id="A0A2T3AR35">
    <property type="interactions" value="930"/>
</dbReference>
<proteinExistence type="inferred from homology"/>
<keyword evidence="3 13" id="KW-0479">Metal-binding</keyword>
<evidence type="ECO:0000256" key="5">
    <source>
        <dbReference type="ARBA" id="ARBA00022833"/>
    </source>
</evidence>
<dbReference type="InterPro" id="IPR035100">
    <property type="entry name" value="TF_IIS-typ"/>
</dbReference>
<dbReference type="CDD" id="cd13749">
    <property type="entry name" value="Zn-ribbon_TFIIS"/>
    <property type="match status" value="1"/>
</dbReference>
<evidence type="ECO:0000256" key="13">
    <source>
        <dbReference type="RuleBase" id="RU368078"/>
    </source>
</evidence>
<dbReference type="GO" id="GO:0006362">
    <property type="term" value="P:transcription elongation by RNA polymerase I"/>
    <property type="evidence" value="ECO:0007669"/>
    <property type="project" value="TreeGrafter"/>
</dbReference>
<dbReference type="SMART" id="SM00509">
    <property type="entry name" value="TFS2N"/>
    <property type="match status" value="1"/>
</dbReference>
<dbReference type="PROSITE" id="PS51319">
    <property type="entry name" value="TFIIS_N"/>
    <property type="match status" value="1"/>
</dbReference>
<dbReference type="GO" id="GO:0031564">
    <property type="term" value="P:transcription antitermination"/>
    <property type="evidence" value="ECO:0007669"/>
    <property type="project" value="TreeGrafter"/>
</dbReference>
<keyword evidence="19" id="KW-1185">Reference proteome</keyword>
<dbReference type="SMART" id="SM00440">
    <property type="entry name" value="ZnF_C2C2"/>
    <property type="match status" value="1"/>
</dbReference>
<evidence type="ECO:0000259" key="16">
    <source>
        <dbReference type="PROSITE" id="PS51319"/>
    </source>
</evidence>
<feature type="region of interest" description="Disordered" evidence="14">
    <location>
        <begin position="86"/>
        <end position="129"/>
    </location>
</feature>
<dbReference type="SUPFAM" id="SSF46942">
    <property type="entry name" value="Elongation factor TFIIS domain 2"/>
    <property type="match status" value="1"/>
</dbReference>
<dbReference type="RefSeq" id="XP_024717129.1">
    <property type="nucleotide sequence ID" value="XM_024863079.1"/>
</dbReference>
<reference evidence="18 19" key="1">
    <citation type="journal article" date="2018" name="New Phytol.">
        <title>Comparative genomics and transcriptomics depict ericoid mycorrhizal fungi as versatile saprotrophs and plant mutualists.</title>
        <authorList>
            <person name="Martino E."/>
            <person name="Morin E."/>
            <person name="Grelet G.A."/>
            <person name="Kuo A."/>
            <person name="Kohler A."/>
            <person name="Daghino S."/>
            <person name="Barry K.W."/>
            <person name="Cichocki N."/>
            <person name="Clum A."/>
            <person name="Dockter R.B."/>
            <person name="Hainaut M."/>
            <person name="Kuo R.C."/>
            <person name="LaButti K."/>
            <person name="Lindahl B.D."/>
            <person name="Lindquist E.A."/>
            <person name="Lipzen A."/>
            <person name="Khouja H.R."/>
            <person name="Magnuson J."/>
            <person name="Murat C."/>
            <person name="Ohm R.A."/>
            <person name="Singer S.W."/>
            <person name="Spatafora J.W."/>
            <person name="Wang M."/>
            <person name="Veneault-Fourrey C."/>
            <person name="Henrissat B."/>
            <person name="Grigoriev I.V."/>
            <person name="Martin F.M."/>
            <person name="Perotto S."/>
        </authorList>
    </citation>
    <scope>NUCLEOTIDE SEQUENCE [LARGE SCALE GENOMIC DNA]</scope>
    <source>
        <strain evidence="18 19">ATCC 22711</strain>
    </source>
</reference>
<dbReference type="GO" id="GO:0001139">
    <property type="term" value="F:RNA polymerase II complex recruiting activity"/>
    <property type="evidence" value="ECO:0007669"/>
    <property type="project" value="TreeGrafter"/>
</dbReference>
<evidence type="ECO:0000259" key="15">
    <source>
        <dbReference type="PROSITE" id="PS51133"/>
    </source>
</evidence>
<comment type="similarity">
    <text evidence="2 13">Belongs to the TFS-II family.</text>
</comment>
<dbReference type="Gene3D" id="2.20.25.10">
    <property type="match status" value="1"/>
</dbReference>
<keyword evidence="8 13" id="KW-0804">Transcription</keyword>
<evidence type="ECO:0000256" key="1">
    <source>
        <dbReference type="ARBA" id="ARBA00004123"/>
    </source>
</evidence>
<feature type="domain" description="TFIIS central" evidence="17">
    <location>
        <begin position="135"/>
        <end position="249"/>
    </location>
</feature>
<dbReference type="PANTHER" id="PTHR11477:SF0">
    <property type="entry name" value="IP08861P-RELATED"/>
    <property type="match status" value="1"/>
</dbReference>
<dbReference type="Pfam" id="PF07500">
    <property type="entry name" value="TFIIS_M"/>
    <property type="match status" value="1"/>
</dbReference>
<evidence type="ECO:0000259" key="17">
    <source>
        <dbReference type="PROSITE" id="PS51321"/>
    </source>
</evidence>
<dbReference type="GO" id="GO:0031440">
    <property type="term" value="P:regulation of mRNA 3'-end processing"/>
    <property type="evidence" value="ECO:0007669"/>
    <property type="project" value="TreeGrafter"/>
</dbReference>
<dbReference type="Gene3D" id="1.10.472.30">
    <property type="entry name" value="Transcription elongation factor S-II, central domain"/>
    <property type="match status" value="1"/>
</dbReference>
<keyword evidence="7 13" id="KW-0238">DNA-binding</keyword>
<evidence type="ECO:0000256" key="3">
    <source>
        <dbReference type="ARBA" id="ARBA00022723"/>
    </source>
</evidence>
<evidence type="ECO:0000256" key="12">
    <source>
        <dbReference type="PROSITE-ProRule" id="PRU00649"/>
    </source>
</evidence>
<dbReference type="FunFam" id="1.20.930.10:FF:000007">
    <property type="entry name" value="Transcription elongation factor S-II"/>
    <property type="match status" value="1"/>
</dbReference>
<comment type="subcellular location">
    <subcellularLocation>
        <location evidence="1 12 13">Nucleus</location>
    </subcellularLocation>
</comment>
<evidence type="ECO:0000256" key="9">
    <source>
        <dbReference type="ARBA" id="ARBA00023242"/>
    </source>
</evidence>
<feature type="domain" description="TFIIS N-terminal" evidence="16">
    <location>
        <begin position="4"/>
        <end position="82"/>
    </location>
</feature>
<dbReference type="Proteomes" id="UP000241818">
    <property type="component" value="Unassembled WGS sequence"/>
</dbReference>
<dbReference type="PROSITE" id="PS51133">
    <property type="entry name" value="ZF_TFIIS_2"/>
    <property type="match status" value="1"/>
</dbReference>
<protein>
    <recommendedName>
        <fullName evidence="13">Transcription elongation factor</fullName>
    </recommendedName>
</protein>
<dbReference type="InParanoid" id="A0A2T3AR35"/>
<dbReference type="Gene3D" id="1.20.930.10">
    <property type="entry name" value="Conserved domain common to transcription factors TFIIS, elongin A, CRSP70"/>
    <property type="match status" value="1"/>
</dbReference>